<dbReference type="Pfam" id="PF02887">
    <property type="entry name" value="PK_C"/>
    <property type="match status" value="1"/>
</dbReference>
<keyword evidence="11" id="KW-0324">Glycolysis</keyword>
<dbReference type="GO" id="GO:0004743">
    <property type="term" value="F:pyruvate kinase activity"/>
    <property type="evidence" value="ECO:0007669"/>
    <property type="project" value="UniProtKB-EC"/>
</dbReference>
<dbReference type="GO" id="GO:0030955">
    <property type="term" value="F:potassium ion binding"/>
    <property type="evidence" value="ECO:0007669"/>
    <property type="project" value="InterPro"/>
</dbReference>
<evidence type="ECO:0000256" key="10">
    <source>
        <dbReference type="ARBA" id="ARBA00022842"/>
    </source>
</evidence>
<feature type="domain" description="Pyruvate kinase barrel" evidence="14">
    <location>
        <begin position="2"/>
        <end position="52"/>
    </location>
</feature>
<dbReference type="Pfam" id="PF00224">
    <property type="entry name" value="PK"/>
    <property type="match status" value="1"/>
</dbReference>
<evidence type="ECO:0000256" key="8">
    <source>
        <dbReference type="ARBA" id="ARBA00022777"/>
    </source>
</evidence>
<evidence type="ECO:0000313" key="17">
    <source>
        <dbReference type="Proteomes" id="UP001180020"/>
    </source>
</evidence>
<dbReference type="EC" id="2.7.1.40" evidence="4"/>
<name>A0AAV9F0E7_ACOCL</name>
<dbReference type="SUPFAM" id="SSF52935">
    <property type="entry name" value="PK C-terminal domain-like"/>
    <property type="match status" value="1"/>
</dbReference>
<dbReference type="Proteomes" id="UP001180020">
    <property type="component" value="Unassembled WGS sequence"/>
</dbReference>
<evidence type="ECO:0000256" key="5">
    <source>
        <dbReference type="ARBA" id="ARBA00022679"/>
    </source>
</evidence>
<proteinExistence type="inferred from homology"/>
<dbReference type="GO" id="GO:0005524">
    <property type="term" value="F:ATP binding"/>
    <property type="evidence" value="ECO:0007669"/>
    <property type="project" value="UniProtKB-KW"/>
</dbReference>
<evidence type="ECO:0000256" key="9">
    <source>
        <dbReference type="ARBA" id="ARBA00022840"/>
    </source>
</evidence>
<sequence length="226" mass="24973">MNFDDILANSDAFMVARGDLGMEIPIRSLHGPLAQKQLMWPTPYLMGPTVLCSVEKQPPEITQNSTAYTMTKICYEAESTMDYKSAFKRATSATPTTMSPLKSLAFWLFGPGRTAKLVAKYRSLIPILSVVVLETNTDSFDWHCSDEYPARHSLVYRGLVPVLSDVPVRASLLDSRIEAVEFALQQAKKNGLCKSGDFIVALHKTGESSSANRTVFGAFKKVEKTP</sequence>
<keyword evidence="6" id="KW-0479">Metal-binding</keyword>
<organism evidence="16 17">
    <name type="scientific">Acorus calamus</name>
    <name type="common">Sweet flag</name>
    <dbReference type="NCBI Taxonomy" id="4465"/>
    <lineage>
        <taxon>Eukaryota</taxon>
        <taxon>Viridiplantae</taxon>
        <taxon>Streptophyta</taxon>
        <taxon>Embryophyta</taxon>
        <taxon>Tracheophyta</taxon>
        <taxon>Spermatophyta</taxon>
        <taxon>Magnoliopsida</taxon>
        <taxon>Liliopsida</taxon>
        <taxon>Acoraceae</taxon>
        <taxon>Acorus</taxon>
    </lineage>
</organism>
<evidence type="ECO:0000259" key="15">
    <source>
        <dbReference type="Pfam" id="PF02887"/>
    </source>
</evidence>
<dbReference type="PANTHER" id="PTHR11817">
    <property type="entry name" value="PYRUVATE KINASE"/>
    <property type="match status" value="1"/>
</dbReference>
<evidence type="ECO:0000259" key="14">
    <source>
        <dbReference type="Pfam" id="PF00224"/>
    </source>
</evidence>
<evidence type="ECO:0000256" key="11">
    <source>
        <dbReference type="ARBA" id="ARBA00023152"/>
    </source>
</evidence>
<dbReference type="AlphaFoldDB" id="A0AAV9F0E7"/>
<evidence type="ECO:0000256" key="6">
    <source>
        <dbReference type="ARBA" id="ARBA00022723"/>
    </source>
</evidence>
<dbReference type="GO" id="GO:0000287">
    <property type="term" value="F:magnesium ion binding"/>
    <property type="evidence" value="ECO:0007669"/>
    <property type="project" value="InterPro"/>
</dbReference>
<evidence type="ECO:0000256" key="2">
    <source>
        <dbReference type="ARBA" id="ARBA00004997"/>
    </source>
</evidence>
<dbReference type="SUPFAM" id="SSF51621">
    <property type="entry name" value="Phosphoenolpyruvate/pyruvate domain"/>
    <property type="match status" value="1"/>
</dbReference>
<comment type="cofactor">
    <cofactor evidence="1">
        <name>K(+)</name>
        <dbReference type="ChEBI" id="CHEBI:29103"/>
    </cofactor>
</comment>
<evidence type="ECO:0000256" key="13">
    <source>
        <dbReference type="ARBA" id="ARBA00048152"/>
    </source>
</evidence>
<dbReference type="EMBL" id="JAUJYO010000004">
    <property type="protein sequence ID" value="KAK1318976.1"/>
    <property type="molecule type" value="Genomic_DNA"/>
</dbReference>
<dbReference type="InterPro" id="IPR015813">
    <property type="entry name" value="Pyrv/PenolPyrv_kinase-like_dom"/>
</dbReference>
<dbReference type="GO" id="GO:0016301">
    <property type="term" value="F:kinase activity"/>
    <property type="evidence" value="ECO:0007669"/>
    <property type="project" value="UniProtKB-KW"/>
</dbReference>
<evidence type="ECO:0000256" key="1">
    <source>
        <dbReference type="ARBA" id="ARBA00001958"/>
    </source>
</evidence>
<gene>
    <name evidence="16" type="ORF">QJS10_CPB04g00631</name>
</gene>
<evidence type="ECO:0000256" key="7">
    <source>
        <dbReference type="ARBA" id="ARBA00022741"/>
    </source>
</evidence>
<dbReference type="InterPro" id="IPR001697">
    <property type="entry name" value="Pyr_Knase"/>
</dbReference>
<reference evidence="16" key="2">
    <citation type="submission" date="2023-06" db="EMBL/GenBank/DDBJ databases">
        <authorList>
            <person name="Ma L."/>
            <person name="Liu K.-W."/>
            <person name="Li Z."/>
            <person name="Hsiao Y.-Y."/>
            <person name="Qi Y."/>
            <person name="Fu T."/>
            <person name="Tang G."/>
            <person name="Zhang D."/>
            <person name="Sun W.-H."/>
            <person name="Liu D.-K."/>
            <person name="Li Y."/>
            <person name="Chen G.-Z."/>
            <person name="Liu X.-D."/>
            <person name="Liao X.-Y."/>
            <person name="Jiang Y.-T."/>
            <person name="Yu X."/>
            <person name="Hao Y."/>
            <person name="Huang J."/>
            <person name="Zhao X.-W."/>
            <person name="Ke S."/>
            <person name="Chen Y.-Y."/>
            <person name="Wu W.-L."/>
            <person name="Hsu J.-L."/>
            <person name="Lin Y.-F."/>
            <person name="Huang M.-D."/>
            <person name="Li C.-Y."/>
            <person name="Huang L."/>
            <person name="Wang Z.-W."/>
            <person name="Zhao X."/>
            <person name="Zhong W.-Y."/>
            <person name="Peng D.-H."/>
            <person name="Ahmad S."/>
            <person name="Lan S."/>
            <person name="Zhang J.-S."/>
            <person name="Tsai W.-C."/>
            <person name="Van De Peer Y."/>
            <person name="Liu Z.-J."/>
        </authorList>
    </citation>
    <scope>NUCLEOTIDE SEQUENCE</scope>
    <source>
        <strain evidence="16">CP</strain>
        <tissue evidence="16">Leaves</tissue>
    </source>
</reference>
<evidence type="ECO:0000256" key="12">
    <source>
        <dbReference type="ARBA" id="ARBA00023317"/>
    </source>
</evidence>
<keyword evidence="17" id="KW-1185">Reference proteome</keyword>
<dbReference type="InterPro" id="IPR015793">
    <property type="entry name" value="Pyrv_Knase_brl"/>
</dbReference>
<comment type="caution">
    <text evidence="16">The sequence shown here is derived from an EMBL/GenBank/DDBJ whole genome shotgun (WGS) entry which is preliminary data.</text>
</comment>
<dbReference type="Gene3D" id="3.40.1380.20">
    <property type="entry name" value="Pyruvate kinase, C-terminal domain"/>
    <property type="match status" value="1"/>
</dbReference>
<keyword evidence="9" id="KW-0067">ATP-binding</keyword>
<evidence type="ECO:0000256" key="3">
    <source>
        <dbReference type="ARBA" id="ARBA00008663"/>
    </source>
</evidence>
<comment type="pathway">
    <text evidence="2">Carbohydrate degradation; glycolysis; pyruvate from D-glyceraldehyde 3-phosphate: step 5/5.</text>
</comment>
<accession>A0AAV9F0E7</accession>
<keyword evidence="8" id="KW-0418">Kinase</keyword>
<evidence type="ECO:0000256" key="4">
    <source>
        <dbReference type="ARBA" id="ARBA00012142"/>
    </source>
</evidence>
<dbReference type="InterPro" id="IPR040442">
    <property type="entry name" value="Pyrv_kinase-like_dom_sf"/>
</dbReference>
<keyword evidence="7" id="KW-0547">Nucleotide-binding</keyword>
<dbReference type="InterPro" id="IPR036918">
    <property type="entry name" value="Pyrv_Knase_C_sf"/>
</dbReference>
<comment type="similarity">
    <text evidence="3">Belongs to the pyruvate kinase family.</text>
</comment>
<keyword evidence="12" id="KW-0670">Pyruvate</keyword>
<keyword evidence="10" id="KW-0460">Magnesium</keyword>
<evidence type="ECO:0000313" key="16">
    <source>
        <dbReference type="EMBL" id="KAK1318976.1"/>
    </source>
</evidence>
<reference evidence="16" key="1">
    <citation type="journal article" date="2023" name="Nat. Commun.">
        <title>Diploid and tetraploid genomes of Acorus and the evolution of monocots.</title>
        <authorList>
            <person name="Ma L."/>
            <person name="Liu K.W."/>
            <person name="Li Z."/>
            <person name="Hsiao Y.Y."/>
            <person name="Qi Y."/>
            <person name="Fu T."/>
            <person name="Tang G.D."/>
            <person name="Zhang D."/>
            <person name="Sun W.H."/>
            <person name="Liu D.K."/>
            <person name="Li Y."/>
            <person name="Chen G.Z."/>
            <person name="Liu X.D."/>
            <person name="Liao X.Y."/>
            <person name="Jiang Y.T."/>
            <person name="Yu X."/>
            <person name="Hao Y."/>
            <person name="Huang J."/>
            <person name="Zhao X.W."/>
            <person name="Ke S."/>
            <person name="Chen Y.Y."/>
            <person name="Wu W.L."/>
            <person name="Hsu J.L."/>
            <person name="Lin Y.F."/>
            <person name="Huang M.D."/>
            <person name="Li C.Y."/>
            <person name="Huang L."/>
            <person name="Wang Z.W."/>
            <person name="Zhao X."/>
            <person name="Zhong W.Y."/>
            <person name="Peng D.H."/>
            <person name="Ahmad S."/>
            <person name="Lan S."/>
            <person name="Zhang J.S."/>
            <person name="Tsai W.C."/>
            <person name="Van de Peer Y."/>
            <person name="Liu Z.J."/>
        </authorList>
    </citation>
    <scope>NUCLEOTIDE SEQUENCE</scope>
    <source>
        <strain evidence="16">CP</strain>
    </source>
</reference>
<keyword evidence="5" id="KW-0808">Transferase</keyword>
<feature type="domain" description="Pyruvate kinase C-terminal" evidence="15">
    <location>
        <begin position="112"/>
        <end position="211"/>
    </location>
</feature>
<dbReference type="InterPro" id="IPR015795">
    <property type="entry name" value="Pyrv_Knase_C"/>
</dbReference>
<comment type="catalytic activity">
    <reaction evidence="13">
        <text>pyruvate + ATP = phosphoenolpyruvate + ADP + H(+)</text>
        <dbReference type="Rhea" id="RHEA:18157"/>
        <dbReference type="ChEBI" id="CHEBI:15361"/>
        <dbReference type="ChEBI" id="CHEBI:15378"/>
        <dbReference type="ChEBI" id="CHEBI:30616"/>
        <dbReference type="ChEBI" id="CHEBI:58702"/>
        <dbReference type="ChEBI" id="CHEBI:456216"/>
        <dbReference type="EC" id="2.7.1.40"/>
    </reaction>
</comment>
<dbReference type="Gene3D" id="3.20.20.60">
    <property type="entry name" value="Phosphoenolpyruvate-binding domains"/>
    <property type="match status" value="1"/>
</dbReference>
<protein>
    <recommendedName>
        <fullName evidence="4">pyruvate kinase</fullName>
        <ecNumber evidence="4">2.7.1.40</ecNumber>
    </recommendedName>
</protein>